<evidence type="ECO:0000256" key="9">
    <source>
        <dbReference type="RuleBase" id="RU361145"/>
    </source>
</evidence>
<feature type="binding site" evidence="8">
    <location>
        <position position="127"/>
    </location>
    <ligand>
        <name>Fe cation</name>
        <dbReference type="ChEBI" id="CHEBI:24875"/>
        <label>1</label>
    </ligand>
</feature>
<evidence type="ECO:0000256" key="7">
    <source>
        <dbReference type="ARBA" id="ARBA00048035"/>
    </source>
</evidence>
<keyword evidence="6 8" id="KW-0408">Iron</keyword>
<accession>A0A6N7X0Y8</accession>
<evidence type="ECO:0000313" key="11">
    <source>
        <dbReference type="EMBL" id="MST62785.1"/>
    </source>
</evidence>
<dbReference type="RefSeq" id="WP_154538195.1">
    <property type="nucleotide sequence ID" value="NZ_JAQYHJ010000010.1"/>
</dbReference>
<dbReference type="PANTHER" id="PTHR11431:SF127">
    <property type="entry name" value="BACTERIAL NON-HEME FERRITIN"/>
    <property type="match status" value="1"/>
</dbReference>
<organism evidence="11 12">
    <name type="scientific">Peptostreptococcus porci</name>
    <dbReference type="NCBI Taxonomy" id="2652282"/>
    <lineage>
        <taxon>Bacteria</taxon>
        <taxon>Bacillati</taxon>
        <taxon>Bacillota</taxon>
        <taxon>Clostridia</taxon>
        <taxon>Peptostreptococcales</taxon>
        <taxon>Peptostreptococcaceae</taxon>
        <taxon>Peptostreptococcus</taxon>
    </lineage>
</organism>
<name>A0A6N7X0Y8_9FIRM</name>
<evidence type="ECO:0000256" key="3">
    <source>
        <dbReference type="ARBA" id="ARBA00022434"/>
    </source>
</evidence>
<dbReference type="InterPro" id="IPR001519">
    <property type="entry name" value="Ferritin"/>
</dbReference>
<dbReference type="GO" id="GO:0006826">
    <property type="term" value="P:iron ion transport"/>
    <property type="evidence" value="ECO:0007669"/>
    <property type="project" value="InterPro"/>
</dbReference>
<dbReference type="EC" id="1.16.3.2" evidence="9"/>
<dbReference type="FunFam" id="1.20.1260.10:FF:000001">
    <property type="entry name" value="Non-heme ferritin"/>
    <property type="match status" value="1"/>
</dbReference>
<dbReference type="InterPro" id="IPR012347">
    <property type="entry name" value="Ferritin-like"/>
</dbReference>
<protein>
    <recommendedName>
        <fullName evidence="9">Ferritin</fullName>
        <ecNumber evidence="9">1.16.3.2</ecNumber>
    </recommendedName>
</protein>
<dbReference type="GO" id="GO:0006879">
    <property type="term" value="P:intracellular iron ion homeostasis"/>
    <property type="evidence" value="ECO:0007669"/>
    <property type="project" value="UniProtKB-KW"/>
</dbReference>
<feature type="binding site" evidence="8">
    <location>
        <position position="50"/>
    </location>
    <ligand>
        <name>Fe cation</name>
        <dbReference type="ChEBI" id="CHEBI:24875"/>
        <label>1</label>
    </ligand>
</feature>
<reference evidence="11 12" key="1">
    <citation type="submission" date="2019-08" db="EMBL/GenBank/DDBJ databases">
        <title>In-depth cultivation of the pig gut microbiome towards novel bacterial diversity and tailored functional studies.</title>
        <authorList>
            <person name="Wylensek D."/>
            <person name="Hitch T.C.A."/>
            <person name="Clavel T."/>
        </authorList>
    </citation>
    <scope>NUCLEOTIDE SEQUENCE [LARGE SCALE GENOMIC DNA]</scope>
    <source>
        <strain evidence="11 12">WCA-SAB-591-4A-A</strain>
    </source>
</reference>
<feature type="binding site" evidence="8">
    <location>
        <position position="94"/>
    </location>
    <ligand>
        <name>Fe cation</name>
        <dbReference type="ChEBI" id="CHEBI:24875"/>
        <label>1</label>
    </ligand>
</feature>
<dbReference type="Proteomes" id="UP000440713">
    <property type="component" value="Unassembled WGS sequence"/>
</dbReference>
<dbReference type="InterPro" id="IPR008331">
    <property type="entry name" value="Ferritin_DPS_dom"/>
</dbReference>
<keyword evidence="9" id="KW-0963">Cytoplasm</keyword>
<dbReference type="InterPro" id="IPR009040">
    <property type="entry name" value="Ferritin-like_diiron"/>
</dbReference>
<comment type="function">
    <text evidence="1 9">Iron-storage protein.</text>
</comment>
<keyword evidence="3 9" id="KW-0409">Iron storage</keyword>
<dbReference type="CDD" id="cd01055">
    <property type="entry name" value="Nonheme_Ferritin"/>
    <property type="match status" value="1"/>
</dbReference>
<comment type="subcellular location">
    <subcellularLocation>
        <location evidence="9">Cytoplasm</location>
    </subcellularLocation>
</comment>
<dbReference type="GO" id="GO:0004322">
    <property type="term" value="F:ferroxidase activity"/>
    <property type="evidence" value="ECO:0007669"/>
    <property type="project" value="TreeGrafter"/>
</dbReference>
<comment type="caution">
    <text evidence="11">The sequence shown here is derived from an EMBL/GenBank/DDBJ whole genome shotgun (WGS) entry which is preliminary data.</text>
</comment>
<evidence type="ECO:0000256" key="4">
    <source>
        <dbReference type="ARBA" id="ARBA00022723"/>
    </source>
</evidence>
<dbReference type="PROSITE" id="PS50905">
    <property type="entry name" value="FERRITIN_LIKE"/>
    <property type="match status" value="1"/>
</dbReference>
<dbReference type="Pfam" id="PF00210">
    <property type="entry name" value="Ferritin"/>
    <property type="match status" value="1"/>
</dbReference>
<dbReference type="Gene3D" id="1.20.1260.10">
    <property type="match status" value="1"/>
</dbReference>
<dbReference type="GO" id="GO:0005829">
    <property type="term" value="C:cytosol"/>
    <property type="evidence" value="ECO:0007669"/>
    <property type="project" value="TreeGrafter"/>
</dbReference>
<keyword evidence="5" id="KW-0560">Oxidoreductase</keyword>
<keyword evidence="12" id="KW-1185">Reference proteome</keyword>
<dbReference type="AlphaFoldDB" id="A0A6N7X0Y8"/>
<feature type="binding site" evidence="8">
    <location>
        <position position="53"/>
    </location>
    <ligand>
        <name>Fe cation</name>
        <dbReference type="ChEBI" id="CHEBI:24875"/>
        <label>1</label>
    </ligand>
</feature>
<evidence type="ECO:0000259" key="10">
    <source>
        <dbReference type="PROSITE" id="PS50905"/>
    </source>
</evidence>
<sequence>MLSKSLEKALNEQINFEYYSAYTYLAMAAYAEDIDFSGAANFFTIQAEEELSHAKKIYDYVNQKGGRVKLEGIEKPRFEYEGLVNIFEEGLKHEQEVTKRIYKIADLALEEKEHATISFLKWFIDEQVEEEESFTNLVKKIKRAGENEANLYMIDDELATRTFVPPTKDSL</sequence>
<evidence type="ECO:0000256" key="2">
    <source>
        <dbReference type="ARBA" id="ARBA00006950"/>
    </source>
</evidence>
<feature type="domain" description="Ferritin-like diiron" evidence="10">
    <location>
        <begin position="1"/>
        <end position="145"/>
    </location>
</feature>
<feature type="binding site" evidence="8">
    <location>
        <position position="17"/>
    </location>
    <ligand>
        <name>Fe cation</name>
        <dbReference type="ChEBI" id="CHEBI:24875"/>
        <label>1</label>
    </ligand>
</feature>
<dbReference type="GO" id="GO:0008198">
    <property type="term" value="F:ferrous iron binding"/>
    <property type="evidence" value="ECO:0007669"/>
    <property type="project" value="TreeGrafter"/>
</dbReference>
<comment type="catalytic activity">
    <reaction evidence="7 9">
        <text>4 Fe(2+) + O2 + 6 H2O = 4 iron(III) oxide-hydroxide + 12 H(+)</text>
        <dbReference type="Rhea" id="RHEA:11972"/>
        <dbReference type="ChEBI" id="CHEBI:15377"/>
        <dbReference type="ChEBI" id="CHEBI:15378"/>
        <dbReference type="ChEBI" id="CHEBI:15379"/>
        <dbReference type="ChEBI" id="CHEBI:29033"/>
        <dbReference type="ChEBI" id="CHEBI:78619"/>
        <dbReference type="EC" id="1.16.3.2"/>
    </reaction>
</comment>
<comment type="similarity">
    <text evidence="2 9">Belongs to the ferritin family. Prokaryotic subfamily.</text>
</comment>
<dbReference type="InterPro" id="IPR041719">
    <property type="entry name" value="Ferritin_prok"/>
</dbReference>
<proteinExistence type="inferred from homology"/>
<keyword evidence="4 8" id="KW-0479">Metal-binding</keyword>
<gene>
    <name evidence="11" type="ORF">FYJ71_07370</name>
</gene>
<dbReference type="PANTHER" id="PTHR11431">
    <property type="entry name" value="FERRITIN"/>
    <property type="match status" value="1"/>
</dbReference>
<dbReference type="GO" id="GO:0008199">
    <property type="term" value="F:ferric iron binding"/>
    <property type="evidence" value="ECO:0007669"/>
    <property type="project" value="InterPro"/>
</dbReference>
<evidence type="ECO:0000256" key="6">
    <source>
        <dbReference type="ARBA" id="ARBA00023004"/>
    </source>
</evidence>
<evidence type="ECO:0000313" key="12">
    <source>
        <dbReference type="Proteomes" id="UP000440713"/>
    </source>
</evidence>
<evidence type="ECO:0000256" key="8">
    <source>
        <dbReference type="PIRSR" id="PIRSR601519-1"/>
    </source>
</evidence>
<evidence type="ECO:0000256" key="5">
    <source>
        <dbReference type="ARBA" id="ARBA00023002"/>
    </source>
</evidence>
<dbReference type="EMBL" id="VUNE01000004">
    <property type="protein sequence ID" value="MST62785.1"/>
    <property type="molecule type" value="Genomic_DNA"/>
</dbReference>
<evidence type="ECO:0000256" key="1">
    <source>
        <dbReference type="ARBA" id="ARBA00002485"/>
    </source>
</evidence>
<dbReference type="GO" id="GO:0042802">
    <property type="term" value="F:identical protein binding"/>
    <property type="evidence" value="ECO:0007669"/>
    <property type="project" value="UniProtKB-ARBA"/>
</dbReference>
<dbReference type="InterPro" id="IPR009078">
    <property type="entry name" value="Ferritin-like_SF"/>
</dbReference>
<dbReference type="SUPFAM" id="SSF47240">
    <property type="entry name" value="Ferritin-like"/>
    <property type="match status" value="1"/>
</dbReference>